<dbReference type="AlphaFoldDB" id="A0A0R3QBP1"/>
<keyword evidence="2" id="KW-1185">Reference proteome</keyword>
<dbReference type="Proteomes" id="UP000280834">
    <property type="component" value="Unassembled WGS sequence"/>
</dbReference>
<proteinExistence type="predicted"/>
<dbReference type="EMBL" id="UZAG01002700">
    <property type="protein sequence ID" value="VDO13964.1"/>
    <property type="molecule type" value="Genomic_DNA"/>
</dbReference>
<reference evidence="1 2" key="2">
    <citation type="submission" date="2018-11" db="EMBL/GenBank/DDBJ databases">
        <authorList>
            <consortium name="Pathogen Informatics"/>
        </authorList>
    </citation>
    <scope>NUCLEOTIDE SEQUENCE [LARGE SCALE GENOMIC DNA]</scope>
</reference>
<name>A0A0R3QBP1_9BILA</name>
<gene>
    <name evidence="1" type="ORF">BTMF_LOCUS3073</name>
</gene>
<accession>A0A0R3QBP1</accession>
<protein>
    <submittedName>
        <fullName evidence="1 3">Uncharacterized protein</fullName>
    </submittedName>
</protein>
<evidence type="ECO:0000313" key="3">
    <source>
        <dbReference type="WBParaSite" id="BTMF_0000376901-mRNA-1"/>
    </source>
</evidence>
<sequence length="116" mass="14198">MQSKHCHLANLFPFDRTEIFEKMVQCCKWIVHLLIAFNLLICLEEANATEIRESEIYRPRFKRQFFGFSIGPFGWFQGGGRYGRKYGFNRFLSPRPLVARRFWRRRFGRIGDRWWW</sequence>
<dbReference type="WBParaSite" id="BTMF_0000376901-mRNA-1">
    <property type="protein sequence ID" value="BTMF_0000376901-mRNA-1"/>
    <property type="gene ID" value="BTMF_0000376901"/>
</dbReference>
<reference evidence="3" key="1">
    <citation type="submission" date="2017-02" db="UniProtKB">
        <authorList>
            <consortium name="WormBaseParasite"/>
        </authorList>
    </citation>
    <scope>IDENTIFICATION</scope>
</reference>
<evidence type="ECO:0000313" key="2">
    <source>
        <dbReference type="Proteomes" id="UP000280834"/>
    </source>
</evidence>
<organism evidence="3">
    <name type="scientific">Brugia timori</name>
    <dbReference type="NCBI Taxonomy" id="42155"/>
    <lineage>
        <taxon>Eukaryota</taxon>
        <taxon>Metazoa</taxon>
        <taxon>Ecdysozoa</taxon>
        <taxon>Nematoda</taxon>
        <taxon>Chromadorea</taxon>
        <taxon>Rhabditida</taxon>
        <taxon>Spirurina</taxon>
        <taxon>Spiruromorpha</taxon>
        <taxon>Filarioidea</taxon>
        <taxon>Onchocercidae</taxon>
        <taxon>Brugia</taxon>
    </lineage>
</organism>
<evidence type="ECO:0000313" key="1">
    <source>
        <dbReference type="EMBL" id="VDO13964.1"/>
    </source>
</evidence>